<evidence type="ECO:0000256" key="2">
    <source>
        <dbReference type="ARBA" id="ARBA00011738"/>
    </source>
</evidence>
<feature type="active site" description="Proton donor" evidence="8">
    <location>
        <position position="51"/>
    </location>
</feature>
<evidence type="ECO:0000256" key="6">
    <source>
        <dbReference type="ARBA" id="ARBA00022833"/>
    </source>
</evidence>
<dbReference type="STRING" id="84698.SAMN04488528_103519"/>
<protein>
    <recommendedName>
        <fullName evidence="8">tRNA-specific adenosine deaminase</fullName>
        <ecNumber evidence="8">3.5.4.33</ecNumber>
    </recommendedName>
</protein>
<dbReference type="Pfam" id="PF00383">
    <property type="entry name" value="dCMP_cyt_deam_1"/>
    <property type="match status" value="1"/>
</dbReference>
<keyword evidence="11" id="KW-1185">Reference proteome</keyword>
<accession>A0A1I1AGZ5</accession>
<dbReference type="CDD" id="cd01285">
    <property type="entry name" value="nucleoside_deaminase"/>
    <property type="match status" value="1"/>
</dbReference>
<dbReference type="RefSeq" id="WP_090042684.1">
    <property type="nucleotide sequence ID" value="NZ_FOKI01000035.1"/>
</dbReference>
<dbReference type="InterPro" id="IPR028883">
    <property type="entry name" value="tRNA_aden_deaminase"/>
</dbReference>
<gene>
    <name evidence="8" type="primary">tadA</name>
    <name evidence="10" type="ORF">SAMN04488528_103519</name>
</gene>
<dbReference type="HAMAP" id="MF_00972">
    <property type="entry name" value="tRNA_aden_deaminase"/>
    <property type="match status" value="1"/>
</dbReference>
<evidence type="ECO:0000256" key="5">
    <source>
        <dbReference type="ARBA" id="ARBA00022801"/>
    </source>
</evidence>
<dbReference type="GO" id="GO:0002100">
    <property type="term" value="P:tRNA wobble adenosine to inosine editing"/>
    <property type="evidence" value="ECO:0007669"/>
    <property type="project" value="UniProtKB-UniRule"/>
</dbReference>
<dbReference type="EMBL" id="FOKI01000035">
    <property type="protein sequence ID" value="SFB36636.1"/>
    <property type="molecule type" value="Genomic_DNA"/>
</dbReference>
<name>A0A1I1AGZ5_9CLOT</name>
<evidence type="ECO:0000256" key="7">
    <source>
        <dbReference type="ARBA" id="ARBA00048045"/>
    </source>
</evidence>
<dbReference type="Gene3D" id="3.40.140.10">
    <property type="entry name" value="Cytidine Deaminase, domain 2"/>
    <property type="match status" value="1"/>
</dbReference>
<comment type="function">
    <text evidence="8">Catalyzes the deamination of adenosine to inosine at the wobble position 34 of tRNA(Arg2).</text>
</comment>
<comment type="subunit">
    <text evidence="2 8">Homodimer.</text>
</comment>
<evidence type="ECO:0000256" key="1">
    <source>
        <dbReference type="ARBA" id="ARBA00010669"/>
    </source>
</evidence>
<dbReference type="PROSITE" id="PS51747">
    <property type="entry name" value="CYT_DCMP_DEAMINASES_2"/>
    <property type="match status" value="1"/>
</dbReference>
<dbReference type="InterPro" id="IPR016192">
    <property type="entry name" value="APOBEC/CMP_deaminase_Zn-bd"/>
</dbReference>
<keyword evidence="4 8" id="KW-0479">Metal-binding</keyword>
<feature type="binding site" evidence="8">
    <location>
        <position position="49"/>
    </location>
    <ligand>
        <name>Zn(2+)</name>
        <dbReference type="ChEBI" id="CHEBI:29105"/>
        <note>catalytic</note>
    </ligand>
</feature>
<dbReference type="AlphaFoldDB" id="A0A1I1AGZ5"/>
<dbReference type="InterPro" id="IPR002125">
    <property type="entry name" value="CMP_dCMP_dom"/>
</dbReference>
<evidence type="ECO:0000313" key="10">
    <source>
        <dbReference type="EMBL" id="SFB36636.1"/>
    </source>
</evidence>
<evidence type="ECO:0000256" key="3">
    <source>
        <dbReference type="ARBA" id="ARBA00022694"/>
    </source>
</evidence>
<comment type="cofactor">
    <cofactor evidence="8">
        <name>Zn(2+)</name>
        <dbReference type="ChEBI" id="CHEBI:29105"/>
    </cofactor>
    <text evidence="8">Binds 1 zinc ion per subunit.</text>
</comment>
<keyword evidence="6 8" id="KW-0862">Zinc</keyword>
<dbReference type="SUPFAM" id="SSF53927">
    <property type="entry name" value="Cytidine deaminase-like"/>
    <property type="match status" value="1"/>
</dbReference>
<dbReference type="GO" id="GO:0052717">
    <property type="term" value="F:tRNA-specific adenosine-34 deaminase activity"/>
    <property type="evidence" value="ECO:0007669"/>
    <property type="project" value="UniProtKB-UniRule"/>
</dbReference>
<keyword evidence="3 8" id="KW-0819">tRNA processing</keyword>
<evidence type="ECO:0000256" key="8">
    <source>
        <dbReference type="HAMAP-Rule" id="MF_00972"/>
    </source>
</evidence>
<dbReference type="PANTHER" id="PTHR11079:SF202">
    <property type="entry name" value="TRNA-SPECIFIC ADENOSINE DEAMINASE"/>
    <property type="match status" value="1"/>
</dbReference>
<reference evidence="10 11" key="1">
    <citation type="submission" date="2016-10" db="EMBL/GenBank/DDBJ databases">
        <authorList>
            <person name="de Groot N.N."/>
        </authorList>
    </citation>
    <scope>NUCLEOTIDE SEQUENCE [LARGE SCALE GENOMIC DNA]</scope>
    <source>
        <strain evidence="10 11">DSM 12271</strain>
    </source>
</reference>
<organism evidence="10 11">
    <name type="scientific">Clostridium frigidicarnis</name>
    <dbReference type="NCBI Taxonomy" id="84698"/>
    <lineage>
        <taxon>Bacteria</taxon>
        <taxon>Bacillati</taxon>
        <taxon>Bacillota</taxon>
        <taxon>Clostridia</taxon>
        <taxon>Eubacteriales</taxon>
        <taxon>Clostridiaceae</taxon>
        <taxon>Clostridium</taxon>
    </lineage>
</organism>
<evidence type="ECO:0000259" key="9">
    <source>
        <dbReference type="PROSITE" id="PS51747"/>
    </source>
</evidence>
<sequence length="148" mass="16661">MSFMKEALEEAHMAYLKGEVPVGAVIVKDGVILSRAHNRREELKSPLAHAEIIAIDNASKVLKNWRLNGCEMYVTLEPCPMCAGAILQSRLSKVHIGTFDPTLGACGSVLNLLNNENISRIINVQWKYNDECSEILKDFFKMRRKSEK</sequence>
<feature type="binding site" evidence="8">
    <location>
        <position position="82"/>
    </location>
    <ligand>
        <name>Zn(2+)</name>
        <dbReference type="ChEBI" id="CHEBI:29105"/>
        <note>catalytic</note>
    </ligand>
</feature>
<dbReference type="OrthoDB" id="9802676at2"/>
<dbReference type="InterPro" id="IPR016193">
    <property type="entry name" value="Cytidine_deaminase-like"/>
</dbReference>
<keyword evidence="5 8" id="KW-0378">Hydrolase</keyword>
<feature type="domain" description="CMP/dCMP-type deaminase" evidence="9">
    <location>
        <begin position="1"/>
        <end position="110"/>
    </location>
</feature>
<proteinExistence type="inferred from homology"/>
<comment type="catalytic activity">
    <reaction evidence="7 8">
        <text>adenosine(34) in tRNA + H2O + H(+) = inosine(34) in tRNA + NH4(+)</text>
        <dbReference type="Rhea" id="RHEA:43168"/>
        <dbReference type="Rhea" id="RHEA-COMP:10373"/>
        <dbReference type="Rhea" id="RHEA-COMP:10374"/>
        <dbReference type="ChEBI" id="CHEBI:15377"/>
        <dbReference type="ChEBI" id="CHEBI:15378"/>
        <dbReference type="ChEBI" id="CHEBI:28938"/>
        <dbReference type="ChEBI" id="CHEBI:74411"/>
        <dbReference type="ChEBI" id="CHEBI:82852"/>
        <dbReference type="EC" id="3.5.4.33"/>
    </reaction>
</comment>
<feature type="binding site" evidence="8">
    <location>
        <position position="79"/>
    </location>
    <ligand>
        <name>Zn(2+)</name>
        <dbReference type="ChEBI" id="CHEBI:29105"/>
        <note>catalytic</note>
    </ligand>
</feature>
<dbReference type="EC" id="3.5.4.33" evidence="8"/>
<dbReference type="GO" id="GO:0008270">
    <property type="term" value="F:zinc ion binding"/>
    <property type="evidence" value="ECO:0007669"/>
    <property type="project" value="UniProtKB-UniRule"/>
</dbReference>
<dbReference type="PANTHER" id="PTHR11079">
    <property type="entry name" value="CYTOSINE DEAMINASE FAMILY MEMBER"/>
    <property type="match status" value="1"/>
</dbReference>
<comment type="similarity">
    <text evidence="1">Belongs to the cytidine and deoxycytidylate deaminase family. ADAT2 subfamily.</text>
</comment>
<evidence type="ECO:0000313" key="11">
    <source>
        <dbReference type="Proteomes" id="UP000198619"/>
    </source>
</evidence>
<evidence type="ECO:0000256" key="4">
    <source>
        <dbReference type="ARBA" id="ARBA00022723"/>
    </source>
</evidence>
<dbReference type="PROSITE" id="PS00903">
    <property type="entry name" value="CYT_DCMP_DEAMINASES_1"/>
    <property type="match status" value="1"/>
</dbReference>
<dbReference type="Proteomes" id="UP000198619">
    <property type="component" value="Unassembled WGS sequence"/>
</dbReference>